<dbReference type="AlphaFoldDB" id="A0A7X1KL27"/>
<sequence>MPELAIFACLGAQERRIAAHAIDHLLAPAMAGDGVTFACRADAGLAEVVSAPAGAIRMVSLLPLAEDEGRPWAETEALLHQTFASLADSGDPVFVMTVFRGLADRASESGQAMLLRVRRLNLLATELSRAYGAIVVDVDRVIADIGGRSLQTDHRLGGDLAAEVVGHELAMTLAANGLDACVSFEAQERARARLGAQKPAIRPAEALSPSDIIALGTGRSRQRVLMRSGAIQQEHASWLVRQILTGRIGPREALGRLVGALRRRGLKDSLALLLSALRQGAAQGRTA</sequence>
<protein>
    <submittedName>
        <fullName evidence="1">Uncharacterized protein</fullName>
    </submittedName>
</protein>
<proteinExistence type="predicted"/>
<dbReference type="RefSeq" id="WP_185663423.1">
    <property type="nucleotide sequence ID" value="NZ_JACLAW010000004.1"/>
</dbReference>
<evidence type="ECO:0000313" key="1">
    <source>
        <dbReference type="EMBL" id="MBC2665159.1"/>
    </source>
</evidence>
<reference evidence="1 2" key="1">
    <citation type="submission" date="2020-08" db="EMBL/GenBank/DDBJ databases">
        <title>The genome sequence of type strain Novosphingobium flavum NBRC 111647.</title>
        <authorList>
            <person name="Liu Y."/>
        </authorList>
    </citation>
    <scope>NUCLEOTIDE SEQUENCE [LARGE SCALE GENOMIC DNA]</scope>
    <source>
        <strain evidence="1 2">NBRC 111647</strain>
    </source>
</reference>
<gene>
    <name evidence="1" type="ORF">H7F51_06485</name>
</gene>
<keyword evidence="2" id="KW-1185">Reference proteome</keyword>
<dbReference type="EMBL" id="JACLAW010000004">
    <property type="protein sequence ID" value="MBC2665159.1"/>
    <property type="molecule type" value="Genomic_DNA"/>
</dbReference>
<dbReference type="Proteomes" id="UP000566813">
    <property type="component" value="Unassembled WGS sequence"/>
</dbReference>
<accession>A0A7X1KL27</accession>
<evidence type="ECO:0000313" key="2">
    <source>
        <dbReference type="Proteomes" id="UP000566813"/>
    </source>
</evidence>
<comment type="caution">
    <text evidence="1">The sequence shown here is derived from an EMBL/GenBank/DDBJ whole genome shotgun (WGS) entry which is preliminary data.</text>
</comment>
<organism evidence="1 2">
    <name type="scientific">Novosphingobium flavum</name>
    <dbReference type="NCBI Taxonomy" id="1778672"/>
    <lineage>
        <taxon>Bacteria</taxon>
        <taxon>Pseudomonadati</taxon>
        <taxon>Pseudomonadota</taxon>
        <taxon>Alphaproteobacteria</taxon>
        <taxon>Sphingomonadales</taxon>
        <taxon>Sphingomonadaceae</taxon>
        <taxon>Novosphingobium</taxon>
    </lineage>
</organism>
<name>A0A7X1KL27_9SPHN</name>